<dbReference type="InterPro" id="IPR039046">
    <property type="entry name" value="PDPK1"/>
</dbReference>
<dbReference type="InterPro" id="IPR000719">
    <property type="entry name" value="Prot_kinase_dom"/>
</dbReference>
<feature type="region of interest" description="Disordered" evidence="10">
    <location>
        <begin position="20"/>
        <end position="44"/>
    </location>
</feature>
<keyword evidence="5" id="KW-0547">Nucleotide-binding</keyword>
<dbReference type="PROSITE" id="PS00108">
    <property type="entry name" value="PROTEIN_KINASE_ST"/>
    <property type="match status" value="1"/>
</dbReference>
<dbReference type="Gene3D" id="3.30.200.20">
    <property type="entry name" value="Phosphorylase Kinase, domain 1"/>
    <property type="match status" value="1"/>
</dbReference>
<dbReference type="PANTHER" id="PTHR24356">
    <property type="entry name" value="SERINE/THREONINE-PROTEIN KINASE"/>
    <property type="match status" value="1"/>
</dbReference>
<evidence type="ECO:0000256" key="10">
    <source>
        <dbReference type="SAM" id="MobiDB-lite"/>
    </source>
</evidence>
<comment type="similarity">
    <text evidence="1">Belongs to the protein kinase superfamily. AGC Ser/Thr protein kinase family. PDPK1 subfamily.</text>
</comment>
<evidence type="ECO:0000256" key="9">
    <source>
        <dbReference type="ARBA" id="ARBA00048679"/>
    </source>
</evidence>
<dbReference type="GO" id="GO:0004674">
    <property type="term" value="F:protein serine/threonine kinase activity"/>
    <property type="evidence" value="ECO:0007669"/>
    <property type="project" value="UniProtKB-KW"/>
</dbReference>
<dbReference type="EC" id="2.7.11.1" evidence="2"/>
<feature type="compositionally biased region" description="Pro residues" evidence="10">
    <location>
        <begin position="412"/>
        <end position="429"/>
    </location>
</feature>
<sequence length="998" mass="109611">MHIPLPAGYYDRVVECVPKRHSSETDTRLLPDSNGSSPDTRQQNTTFAAEYVNAPSSSAKQAPIAIPVPDVPVLQLSDASTSDKSSLERTKSVSSVSSAQSTSSIEAAPFRAPPRGNMRAPQRIRTNYSNPTNAAAQMENASGTSSHMFMEPVHNRVPKQLNDDWVFRNGPSMKGSGSRLMSPRLGLSTEGEKWQNDESIRAMASTPRPDKYDDDAGWSRNMLTQELTASPSNVNSNKYPSRPPSRTSSRASYKSRNSTITVHARPRSFAESADTTRRDSAMSNTLSPVAHASIRSDDMSYIEDLPSAEPTIDHNMLTPAQVVRMEARAGVARVPTSPSLPQPGISDAPPSPNADERWSSQMTCSSSRVSDVSSNTPTIVPTISAPSSQNSEENTPPPSISQFSDEVRRTSPLPPLPTERPLPAVPVPPSQRAKRSPNDFVFGEVLGEGSYSTVLKAWEVQDCPASDNGKKNSALQAVAGQTLDCSASNRKAYAVKMLDKVHILREKKQKYVGIEKEALSMLLHRPGIITLFWTFQDRDSLYFVLELAPNGELLHYIQQFGSLDLRSAAFYAAQLADAIDGIHAAGIIHRDIKPENILLGEDMRIRITDFGSARILSNNTVSSQGSGRVSSFVGTAEYVSPELLGEKLVGPPSDWWAFGCVVYQMLAGRAPFKAANEYQTFQRIIRRSFTYPPELPQLVRDFIDPLLALDPMERPTASRIKAHAFFGGISFATIWTCEPPRMEHGLVSPPELSKASLERGLQELEASFEKIPVSLAGDLQLYASDSQESSSSHRDTEISTSGSGESSDEDGTVKHGEYPGVLLPTEMILYSSPIKLKKTGARSMFSKRCKLLLTNFPRLLCMTDTRNPRIISDVRLIPLVDPNRESVRSPSQSSFSSGKEKQYFQPIQAFSRGIMRMNSQIAHAATSSSSNVSEEEQDETNRDPVTSWLVYAEARGRREFVVATPTRQFVYDDPSGDAAYWVQCILDTQCQYANAPPS</sequence>
<feature type="compositionally biased region" description="Polar residues" evidence="10">
    <location>
        <begin position="221"/>
        <end position="239"/>
    </location>
</feature>
<dbReference type="EMBL" id="CP119881">
    <property type="protein sequence ID" value="WFD36839.1"/>
    <property type="molecule type" value="Genomic_DNA"/>
</dbReference>
<dbReference type="SUPFAM" id="SSF56112">
    <property type="entry name" value="Protein kinase-like (PK-like)"/>
    <property type="match status" value="1"/>
</dbReference>
<dbReference type="AlphaFoldDB" id="A0AAF0J8H0"/>
<evidence type="ECO:0000313" key="13">
    <source>
        <dbReference type="Proteomes" id="UP001219933"/>
    </source>
</evidence>
<dbReference type="CDD" id="cd05581">
    <property type="entry name" value="STKc_PDK1"/>
    <property type="match status" value="1"/>
</dbReference>
<feature type="compositionally biased region" description="Polar residues" evidence="10">
    <location>
        <begin position="33"/>
        <end position="44"/>
    </location>
</feature>
<evidence type="ECO:0000313" key="12">
    <source>
        <dbReference type="EMBL" id="WFD36839.1"/>
    </source>
</evidence>
<evidence type="ECO:0000256" key="1">
    <source>
        <dbReference type="ARBA" id="ARBA00010006"/>
    </source>
</evidence>
<feature type="region of interest" description="Disordered" evidence="10">
    <location>
        <begin position="784"/>
        <end position="818"/>
    </location>
</feature>
<dbReference type="GO" id="GO:0005524">
    <property type="term" value="F:ATP binding"/>
    <property type="evidence" value="ECO:0007669"/>
    <property type="project" value="UniProtKB-KW"/>
</dbReference>
<feature type="compositionally biased region" description="Low complexity" evidence="10">
    <location>
        <begin position="365"/>
        <end position="374"/>
    </location>
</feature>
<feature type="domain" description="Protein kinase" evidence="11">
    <location>
        <begin position="440"/>
        <end position="726"/>
    </location>
</feature>
<name>A0AAF0J8H0_9BASI</name>
<evidence type="ECO:0000256" key="5">
    <source>
        <dbReference type="ARBA" id="ARBA00022741"/>
    </source>
</evidence>
<dbReference type="PROSITE" id="PS50011">
    <property type="entry name" value="PROTEIN_KINASE_DOM"/>
    <property type="match status" value="1"/>
</dbReference>
<evidence type="ECO:0000256" key="6">
    <source>
        <dbReference type="ARBA" id="ARBA00022777"/>
    </source>
</evidence>
<protein>
    <recommendedName>
        <fullName evidence="2">non-specific serine/threonine protein kinase</fullName>
        <ecNumber evidence="2">2.7.11.1</ecNumber>
    </recommendedName>
</protein>
<comment type="catalytic activity">
    <reaction evidence="8">
        <text>L-threonyl-[protein] + ATP = O-phospho-L-threonyl-[protein] + ADP + H(+)</text>
        <dbReference type="Rhea" id="RHEA:46608"/>
        <dbReference type="Rhea" id="RHEA-COMP:11060"/>
        <dbReference type="Rhea" id="RHEA-COMP:11605"/>
        <dbReference type="ChEBI" id="CHEBI:15378"/>
        <dbReference type="ChEBI" id="CHEBI:30013"/>
        <dbReference type="ChEBI" id="CHEBI:30616"/>
        <dbReference type="ChEBI" id="CHEBI:61977"/>
        <dbReference type="ChEBI" id="CHEBI:456216"/>
        <dbReference type="EC" id="2.7.11.1"/>
    </reaction>
</comment>
<feature type="compositionally biased region" description="Basic and acidic residues" evidence="10">
    <location>
        <begin position="20"/>
        <end position="29"/>
    </location>
</feature>
<dbReference type="Pfam" id="PF00069">
    <property type="entry name" value="Pkinase"/>
    <property type="match status" value="1"/>
</dbReference>
<keyword evidence="3 12" id="KW-0723">Serine/threonine-protein kinase</keyword>
<keyword evidence="13" id="KW-1185">Reference proteome</keyword>
<dbReference type="InterPro" id="IPR011009">
    <property type="entry name" value="Kinase-like_dom_sf"/>
</dbReference>
<feature type="region of interest" description="Disordered" evidence="10">
    <location>
        <begin position="164"/>
        <end position="291"/>
    </location>
</feature>
<evidence type="ECO:0000256" key="3">
    <source>
        <dbReference type="ARBA" id="ARBA00022527"/>
    </source>
</evidence>
<dbReference type="SUPFAM" id="SSF50729">
    <property type="entry name" value="PH domain-like"/>
    <property type="match status" value="1"/>
</dbReference>
<reference evidence="12" key="1">
    <citation type="submission" date="2023-03" db="EMBL/GenBank/DDBJ databases">
        <title>Mating type loci evolution in Malassezia.</title>
        <authorList>
            <person name="Coelho M.A."/>
        </authorList>
    </citation>
    <scope>NUCLEOTIDE SEQUENCE</scope>
    <source>
        <strain evidence="12">CBS 11721</strain>
    </source>
</reference>
<evidence type="ECO:0000256" key="8">
    <source>
        <dbReference type="ARBA" id="ARBA00047899"/>
    </source>
</evidence>
<feature type="region of interest" description="Disordered" evidence="10">
    <location>
        <begin position="925"/>
        <end position="944"/>
    </location>
</feature>
<organism evidence="12 13">
    <name type="scientific">Malassezia cuniculi</name>
    <dbReference type="NCBI Taxonomy" id="948313"/>
    <lineage>
        <taxon>Eukaryota</taxon>
        <taxon>Fungi</taxon>
        <taxon>Dikarya</taxon>
        <taxon>Basidiomycota</taxon>
        <taxon>Ustilaginomycotina</taxon>
        <taxon>Malasseziomycetes</taxon>
        <taxon>Malasseziales</taxon>
        <taxon>Malasseziaceae</taxon>
        <taxon>Malassezia</taxon>
    </lineage>
</organism>
<feature type="compositionally biased region" description="Polar residues" evidence="10">
    <location>
        <begin position="375"/>
        <end position="404"/>
    </location>
</feature>
<comment type="catalytic activity">
    <reaction evidence="9">
        <text>L-seryl-[protein] + ATP = O-phospho-L-seryl-[protein] + ADP + H(+)</text>
        <dbReference type="Rhea" id="RHEA:17989"/>
        <dbReference type="Rhea" id="RHEA-COMP:9863"/>
        <dbReference type="Rhea" id="RHEA-COMP:11604"/>
        <dbReference type="ChEBI" id="CHEBI:15378"/>
        <dbReference type="ChEBI" id="CHEBI:29999"/>
        <dbReference type="ChEBI" id="CHEBI:30616"/>
        <dbReference type="ChEBI" id="CHEBI:83421"/>
        <dbReference type="ChEBI" id="CHEBI:456216"/>
        <dbReference type="EC" id="2.7.11.1"/>
    </reaction>
</comment>
<evidence type="ECO:0000259" key="11">
    <source>
        <dbReference type="PROSITE" id="PS50011"/>
    </source>
</evidence>
<dbReference type="GO" id="GO:0035556">
    <property type="term" value="P:intracellular signal transduction"/>
    <property type="evidence" value="ECO:0007669"/>
    <property type="project" value="TreeGrafter"/>
</dbReference>
<proteinExistence type="inferred from homology"/>
<feature type="region of interest" description="Disordered" evidence="10">
    <location>
        <begin position="79"/>
        <end position="143"/>
    </location>
</feature>
<feature type="region of interest" description="Disordered" evidence="10">
    <location>
        <begin position="329"/>
        <end position="438"/>
    </location>
</feature>
<dbReference type="PANTHER" id="PTHR24356:SF163">
    <property type="entry name" value="3-PHOSPHOINOSITIDE-DEPENDENT PROTEIN KINASE 1-RELATED"/>
    <property type="match status" value="1"/>
</dbReference>
<evidence type="ECO:0000256" key="7">
    <source>
        <dbReference type="ARBA" id="ARBA00022840"/>
    </source>
</evidence>
<dbReference type="InterPro" id="IPR008271">
    <property type="entry name" value="Ser/Thr_kinase_AS"/>
</dbReference>
<gene>
    <name evidence="12" type="primary">PDK1</name>
    <name evidence="12" type="ORF">MCUN1_003729</name>
</gene>
<feature type="compositionally biased region" description="Low complexity" evidence="10">
    <location>
        <begin position="92"/>
        <end position="104"/>
    </location>
</feature>
<dbReference type="SMART" id="SM00220">
    <property type="entry name" value="S_TKc"/>
    <property type="match status" value="1"/>
</dbReference>
<feature type="compositionally biased region" description="Polar residues" evidence="10">
    <location>
        <begin position="124"/>
        <end position="143"/>
    </location>
</feature>
<dbReference type="Gene3D" id="1.10.510.10">
    <property type="entry name" value="Transferase(Phosphotransferase) domain 1"/>
    <property type="match status" value="1"/>
</dbReference>
<feature type="compositionally biased region" description="Basic and acidic residues" evidence="10">
    <location>
        <begin position="190"/>
        <end position="200"/>
    </location>
</feature>
<evidence type="ECO:0000256" key="2">
    <source>
        <dbReference type="ARBA" id="ARBA00012513"/>
    </source>
</evidence>
<keyword evidence="7" id="KW-0067">ATP-binding</keyword>
<keyword evidence="6 12" id="KW-0418">Kinase</keyword>
<accession>A0AAF0J8H0</accession>
<dbReference type="InterPro" id="IPR050236">
    <property type="entry name" value="Ser_Thr_kinase_AGC"/>
</dbReference>
<keyword evidence="4 12" id="KW-0808">Transferase</keyword>
<dbReference type="Proteomes" id="UP001219933">
    <property type="component" value="Chromosome 5"/>
</dbReference>
<evidence type="ECO:0000256" key="4">
    <source>
        <dbReference type="ARBA" id="ARBA00022679"/>
    </source>
</evidence>